<feature type="compositionally biased region" description="Basic and acidic residues" evidence="1">
    <location>
        <begin position="130"/>
        <end position="141"/>
    </location>
</feature>
<feature type="region of interest" description="Disordered" evidence="1">
    <location>
        <begin position="123"/>
        <end position="147"/>
    </location>
</feature>
<dbReference type="GeneID" id="25903972"/>
<dbReference type="RefSeq" id="XP_014158209.1">
    <property type="nucleotide sequence ID" value="XM_014302734.1"/>
</dbReference>
<dbReference type="Proteomes" id="UP000054560">
    <property type="component" value="Unassembled WGS sequence"/>
</dbReference>
<protein>
    <submittedName>
        <fullName evidence="2">Uncharacterized protein</fullName>
    </submittedName>
</protein>
<evidence type="ECO:0000256" key="1">
    <source>
        <dbReference type="SAM" id="MobiDB-lite"/>
    </source>
</evidence>
<dbReference type="AlphaFoldDB" id="A0A0L0G5J1"/>
<evidence type="ECO:0000313" key="2">
    <source>
        <dbReference type="EMBL" id="KNC84307.1"/>
    </source>
</evidence>
<dbReference type="EMBL" id="KQ241773">
    <property type="protein sequence ID" value="KNC84307.1"/>
    <property type="molecule type" value="Genomic_DNA"/>
</dbReference>
<name>A0A0L0G5J1_9EUKA</name>
<keyword evidence="3" id="KW-1185">Reference proteome</keyword>
<gene>
    <name evidence="2" type="ORF">SARC_03468</name>
</gene>
<organism evidence="2 3">
    <name type="scientific">Sphaeroforma arctica JP610</name>
    <dbReference type="NCBI Taxonomy" id="667725"/>
    <lineage>
        <taxon>Eukaryota</taxon>
        <taxon>Ichthyosporea</taxon>
        <taxon>Ichthyophonida</taxon>
        <taxon>Sphaeroforma</taxon>
    </lineage>
</organism>
<reference evidence="2 3" key="1">
    <citation type="submission" date="2011-02" db="EMBL/GenBank/DDBJ databases">
        <title>The Genome Sequence of Sphaeroforma arctica JP610.</title>
        <authorList>
            <consortium name="The Broad Institute Genome Sequencing Platform"/>
            <person name="Russ C."/>
            <person name="Cuomo C."/>
            <person name="Young S.K."/>
            <person name="Zeng Q."/>
            <person name="Gargeya S."/>
            <person name="Alvarado L."/>
            <person name="Berlin A."/>
            <person name="Chapman S.B."/>
            <person name="Chen Z."/>
            <person name="Freedman E."/>
            <person name="Gellesch M."/>
            <person name="Goldberg J."/>
            <person name="Griggs A."/>
            <person name="Gujja S."/>
            <person name="Heilman E."/>
            <person name="Heiman D."/>
            <person name="Howarth C."/>
            <person name="Mehta T."/>
            <person name="Neiman D."/>
            <person name="Pearson M."/>
            <person name="Roberts A."/>
            <person name="Saif S."/>
            <person name="Shea T."/>
            <person name="Shenoy N."/>
            <person name="Sisk P."/>
            <person name="Stolte C."/>
            <person name="Sykes S."/>
            <person name="White J."/>
            <person name="Yandava C."/>
            <person name="Burger G."/>
            <person name="Gray M.W."/>
            <person name="Holland P.W.H."/>
            <person name="King N."/>
            <person name="Lang F.B.F."/>
            <person name="Roger A.J."/>
            <person name="Ruiz-Trillo I."/>
            <person name="Haas B."/>
            <person name="Nusbaum C."/>
            <person name="Birren B."/>
        </authorList>
    </citation>
    <scope>NUCLEOTIDE SEQUENCE [LARGE SCALE GENOMIC DNA]</scope>
    <source>
        <strain evidence="2 3">JP610</strain>
    </source>
</reference>
<feature type="region of interest" description="Disordered" evidence="1">
    <location>
        <begin position="72"/>
        <end position="109"/>
    </location>
</feature>
<evidence type="ECO:0000313" key="3">
    <source>
        <dbReference type="Proteomes" id="UP000054560"/>
    </source>
</evidence>
<accession>A0A0L0G5J1</accession>
<sequence>MSEEVFCFCIVLRNGSNKAYAVLVMVNYNIKRSTFFLLLVLLSKARRACSVGSSSPSLFDFIKIEDGVSTKVKARVNNQQPKRPQNGGGQQASGGGGHNGGKNAKGGGGQQEVWQAQINYLISKSRQDRKKNGSEDRDRGRRSTSHS</sequence>
<feature type="compositionally biased region" description="Gly residues" evidence="1">
    <location>
        <begin position="86"/>
        <end position="109"/>
    </location>
</feature>
<proteinExistence type="predicted"/>